<keyword evidence="4" id="KW-0238">DNA-binding</keyword>
<dbReference type="InterPro" id="IPR001034">
    <property type="entry name" value="DeoR_HTH"/>
</dbReference>
<reference evidence="4 5" key="1">
    <citation type="submission" date="2023-07" db="EMBL/GenBank/DDBJ databases">
        <title>Genomic Encyclopedia of Type Strains, Phase IV (KMG-IV): sequencing the most valuable type-strain genomes for metagenomic binning, comparative biology and taxonomic classification.</title>
        <authorList>
            <person name="Goeker M."/>
        </authorList>
    </citation>
    <scope>NUCLEOTIDE SEQUENCE [LARGE SCALE GENOMIC DNA]</scope>
    <source>
        <strain evidence="4 5">DSM 1400</strain>
    </source>
</reference>
<name>A0ABU0JS22_HATLI</name>
<dbReference type="Gene3D" id="1.10.10.10">
    <property type="entry name" value="Winged helix-like DNA-binding domain superfamily/Winged helix DNA-binding domain"/>
    <property type="match status" value="1"/>
</dbReference>
<evidence type="ECO:0000313" key="4">
    <source>
        <dbReference type="EMBL" id="MDQ0478884.1"/>
    </source>
</evidence>
<keyword evidence="5" id="KW-1185">Reference proteome</keyword>
<dbReference type="InterPro" id="IPR036390">
    <property type="entry name" value="WH_DNA-bd_sf"/>
</dbReference>
<organism evidence="4 5">
    <name type="scientific">Hathewaya limosa</name>
    <name type="common">Clostridium limosum</name>
    <dbReference type="NCBI Taxonomy" id="1536"/>
    <lineage>
        <taxon>Bacteria</taxon>
        <taxon>Bacillati</taxon>
        <taxon>Bacillota</taxon>
        <taxon>Clostridia</taxon>
        <taxon>Eubacteriales</taxon>
        <taxon>Clostridiaceae</taxon>
        <taxon>Hathewaya</taxon>
    </lineage>
</organism>
<dbReference type="EMBL" id="JAUSWN010000003">
    <property type="protein sequence ID" value="MDQ0478884.1"/>
    <property type="molecule type" value="Genomic_DNA"/>
</dbReference>
<dbReference type="InterPro" id="IPR051534">
    <property type="entry name" value="CBASS_pafABC_assoc_protein"/>
</dbReference>
<dbReference type="Proteomes" id="UP001224418">
    <property type="component" value="Unassembled WGS sequence"/>
</dbReference>
<dbReference type="Pfam" id="PF08279">
    <property type="entry name" value="HTH_11"/>
    <property type="match status" value="1"/>
</dbReference>
<comment type="caution">
    <text evidence="4">The sequence shown here is derived from an EMBL/GenBank/DDBJ whole genome shotgun (WGS) entry which is preliminary data.</text>
</comment>
<feature type="domain" description="HTH deoR-type" evidence="3">
    <location>
        <begin position="2"/>
        <end position="61"/>
    </location>
</feature>
<keyword evidence="1" id="KW-0805">Transcription regulation</keyword>
<protein>
    <submittedName>
        <fullName evidence="4">DNA-binding transcriptional regulator YafY</fullName>
    </submittedName>
</protein>
<dbReference type="InterPro" id="IPR036388">
    <property type="entry name" value="WH-like_DNA-bd_sf"/>
</dbReference>
<gene>
    <name evidence="4" type="ORF">QOZ93_000612</name>
</gene>
<sequence length="216" mass="25008">MIKSRQLEVLIFLLKNKNSTYKQLAEKFEVSTKTIERDINRLSSMGVPVQCKQGKYGGISINEKYKLSTSFFTNEDIQDIIFALTAFESFGNEQCKEKILKKLCMIEPELVGILESDAEEYFVCDLVSEKINMQTETCKNINTCMNEDVFLELFLHGNKIKIAPISYVLKPKGLYLYCFDSEYHLIPVKSIKDTKPTTSTFTRDFIPYKKNEKINR</sequence>
<evidence type="ECO:0000259" key="3">
    <source>
        <dbReference type="PROSITE" id="PS51000"/>
    </source>
</evidence>
<dbReference type="PROSITE" id="PS51000">
    <property type="entry name" value="HTH_DEOR_2"/>
    <property type="match status" value="1"/>
</dbReference>
<accession>A0ABU0JS22</accession>
<dbReference type="PANTHER" id="PTHR34580:SF1">
    <property type="entry name" value="PROTEIN PAFC"/>
    <property type="match status" value="1"/>
</dbReference>
<proteinExistence type="predicted"/>
<evidence type="ECO:0000313" key="5">
    <source>
        <dbReference type="Proteomes" id="UP001224418"/>
    </source>
</evidence>
<dbReference type="GO" id="GO:0003677">
    <property type="term" value="F:DNA binding"/>
    <property type="evidence" value="ECO:0007669"/>
    <property type="project" value="UniProtKB-KW"/>
</dbReference>
<evidence type="ECO:0000256" key="2">
    <source>
        <dbReference type="ARBA" id="ARBA00023163"/>
    </source>
</evidence>
<dbReference type="PANTHER" id="PTHR34580">
    <property type="match status" value="1"/>
</dbReference>
<dbReference type="RefSeq" id="WP_343749868.1">
    <property type="nucleotide sequence ID" value="NZ_BAAACJ010000025.1"/>
</dbReference>
<evidence type="ECO:0000256" key="1">
    <source>
        <dbReference type="ARBA" id="ARBA00023015"/>
    </source>
</evidence>
<dbReference type="SUPFAM" id="SSF46785">
    <property type="entry name" value="Winged helix' DNA-binding domain"/>
    <property type="match status" value="1"/>
</dbReference>
<keyword evidence="2" id="KW-0804">Transcription</keyword>
<dbReference type="InterPro" id="IPR013196">
    <property type="entry name" value="HTH_11"/>
</dbReference>